<accession>A0ABR5VC19</accession>
<gene>
    <name evidence="1" type="ORF">WM41_0421</name>
</gene>
<protein>
    <submittedName>
        <fullName evidence="1">Uncharacterized protein</fullName>
    </submittedName>
</protein>
<name>A0ABR5VC19_9CORY</name>
<evidence type="ECO:0000313" key="1">
    <source>
        <dbReference type="EMBL" id="KXU18888.1"/>
    </source>
</evidence>
<keyword evidence="2" id="KW-1185">Reference proteome</keyword>
<dbReference type="Proteomes" id="UP000070339">
    <property type="component" value="Unassembled WGS sequence"/>
</dbReference>
<proteinExistence type="predicted"/>
<evidence type="ECO:0000313" key="2">
    <source>
        <dbReference type="Proteomes" id="UP000070339"/>
    </source>
</evidence>
<reference evidence="1 2" key="1">
    <citation type="journal article" date="2016" name="Int. J. Syst. Evol. Microbiol.">
        <title>Resolving the Complexity of Human Skin Metagenomes Using Single-Molecule Sequencing.</title>
        <authorList>
            <consortium name="NISC Comparative Sequencing Program"/>
            <person name="Tsai Y.C."/>
            <person name="Conlan S."/>
            <person name="Deming C."/>
            <person name="Segre J.A."/>
            <person name="Kong H.H."/>
            <person name="Korlach J."/>
            <person name="Oh J."/>
        </authorList>
    </citation>
    <scope>NUCLEOTIDE SEQUENCE [LARGE SCALE GENOMIC DNA]</scope>
    <source>
        <strain evidence="1 2">1B08</strain>
    </source>
</reference>
<comment type="caution">
    <text evidence="1">The sequence shown here is derived from an EMBL/GenBank/DDBJ whole genome shotgun (WGS) entry which is preliminary data.</text>
</comment>
<dbReference type="EMBL" id="LTEB01000014">
    <property type="protein sequence ID" value="KXU18888.1"/>
    <property type="molecule type" value="Genomic_DNA"/>
</dbReference>
<organism evidence="1 2">
    <name type="scientific">Corynebacterium simulans</name>
    <dbReference type="NCBI Taxonomy" id="146827"/>
    <lineage>
        <taxon>Bacteria</taxon>
        <taxon>Bacillati</taxon>
        <taxon>Actinomycetota</taxon>
        <taxon>Actinomycetes</taxon>
        <taxon>Mycobacteriales</taxon>
        <taxon>Corynebacteriaceae</taxon>
        <taxon>Corynebacterium</taxon>
    </lineage>
</organism>
<sequence>MSIEYLLVDARYLTSVEGVKIEVSKIHSSPNATNGALGY</sequence>